<evidence type="ECO:0000313" key="2">
    <source>
        <dbReference type="EMBL" id="GAJ11887.1"/>
    </source>
</evidence>
<dbReference type="EMBL" id="BARW01032310">
    <property type="protein sequence ID" value="GAJ11887.1"/>
    <property type="molecule type" value="Genomic_DNA"/>
</dbReference>
<protein>
    <recommendedName>
        <fullName evidence="3">Type IX secretion system membrane protein PorP/SprF</fullName>
    </recommendedName>
</protein>
<dbReference type="InterPro" id="IPR019861">
    <property type="entry name" value="PorP/SprF_Bacteroidetes"/>
</dbReference>
<reference evidence="2" key="1">
    <citation type="journal article" date="2014" name="Front. Microbiol.">
        <title>High frequency of phylogenetically diverse reductive dehalogenase-homologous genes in deep subseafloor sedimentary metagenomes.</title>
        <authorList>
            <person name="Kawai M."/>
            <person name="Futagami T."/>
            <person name="Toyoda A."/>
            <person name="Takaki Y."/>
            <person name="Nishi S."/>
            <person name="Hori S."/>
            <person name="Arai W."/>
            <person name="Tsubouchi T."/>
            <person name="Morono Y."/>
            <person name="Uchiyama I."/>
            <person name="Ito T."/>
            <person name="Fujiyama A."/>
            <person name="Inagaki F."/>
            <person name="Takami H."/>
        </authorList>
    </citation>
    <scope>NUCLEOTIDE SEQUENCE</scope>
    <source>
        <strain evidence="2">Expedition CK06-06</strain>
    </source>
</reference>
<feature type="non-terminal residue" evidence="2">
    <location>
        <position position="1"/>
    </location>
</feature>
<sequence>AYTRYVVNAGFTFTHRTQQLTYTAGMGIDNLNQPKSDVLRQTSSALGMDKRINVIASADIHLDQYFSLRPNAYFLSAPAFNVFFGGTDLALRLPVKDTSVTFSLGMWYRSGSVGSVTAGVQYYRFGFSLAYDYSMGNVTGSQARGALEFGLRYILPSPPDPDFHPQKKRTQPSARP</sequence>
<comment type="caution">
    <text evidence="2">The sequence shown here is derived from an EMBL/GenBank/DDBJ whole genome shotgun (WGS) entry which is preliminary data.</text>
</comment>
<organism evidence="2">
    <name type="scientific">marine sediment metagenome</name>
    <dbReference type="NCBI Taxonomy" id="412755"/>
    <lineage>
        <taxon>unclassified sequences</taxon>
        <taxon>metagenomes</taxon>
        <taxon>ecological metagenomes</taxon>
    </lineage>
</organism>
<name>X1V760_9ZZZZ</name>
<evidence type="ECO:0008006" key="3">
    <source>
        <dbReference type="Google" id="ProtNLM"/>
    </source>
</evidence>
<feature type="region of interest" description="Disordered" evidence="1">
    <location>
        <begin position="157"/>
        <end position="176"/>
    </location>
</feature>
<dbReference type="AlphaFoldDB" id="X1V760"/>
<evidence type="ECO:0000256" key="1">
    <source>
        <dbReference type="SAM" id="MobiDB-lite"/>
    </source>
</evidence>
<dbReference type="Pfam" id="PF11751">
    <property type="entry name" value="PorP_SprF"/>
    <property type="match status" value="1"/>
</dbReference>
<proteinExistence type="predicted"/>
<accession>X1V760</accession>
<gene>
    <name evidence="2" type="ORF">S12H4_51175</name>
</gene>